<keyword evidence="1" id="KW-0723">Serine/threonine-protein kinase</keyword>
<dbReference type="EMBL" id="JAJAQC010000042">
    <property type="protein sequence ID" value="MDA0566860.1"/>
    <property type="molecule type" value="Genomic_DNA"/>
</dbReference>
<proteinExistence type="predicted"/>
<keyword evidence="1" id="KW-0418">Kinase</keyword>
<comment type="caution">
    <text evidence="3">The sequence shown here is derived from an EMBL/GenBank/DDBJ whole genome shotgun (WGS) entry which is preliminary data.</text>
</comment>
<dbReference type="PANTHER" id="PTHR35526">
    <property type="entry name" value="ANTI-SIGMA-F FACTOR RSBW-RELATED"/>
    <property type="match status" value="1"/>
</dbReference>
<name>A0A9X3NPK4_9ACTN</name>
<organism evidence="3 4">
    <name type="scientific">Streptomonospora mangrovi</name>
    <dbReference type="NCBI Taxonomy" id="2883123"/>
    <lineage>
        <taxon>Bacteria</taxon>
        <taxon>Bacillati</taxon>
        <taxon>Actinomycetota</taxon>
        <taxon>Actinomycetes</taxon>
        <taxon>Streptosporangiales</taxon>
        <taxon>Nocardiopsidaceae</taxon>
        <taxon>Streptomonospora</taxon>
    </lineage>
</organism>
<evidence type="ECO:0000256" key="1">
    <source>
        <dbReference type="ARBA" id="ARBA00022527"/>
    </source>
</evidence>
<dbReference type="GO" id="GO:0004674">
    <property type="term" value="F:protein serine/threonine kinase activity"/>
    <property type="evidence" value="ECO:0007669"/>
    <property type="project" value="UniProtKB-KW"/>
</dbReference>
<dbReference type="CDD" id="cd16936">
    <property type="entry name" value="HATPase_RsbW-like"/>
    <property type="match status" value="1"/>
</dbReference>
<accession>A0A9X3NPK4</accession>
<gene>
    <name evidence="3" type="ORF">LG943_21455</name>
</gene>
<evidence type="ECO:0000259" key="2">
    <source>
        <dbReference type="Pfam" id="PF13581"/>
    </source>
</evidence>
<keyword evidence="4" id="KW-1185">Reference proteome</keyword>
<reference evidence="3" key="1">
    <citation type="submission" date="2021-10" db="EMBL/GenBank/DDBJ databases">
        <title>Streptomonospora sp. nov., isolated from mangrove soil.</title>
        <authorList>
            <person name="Chen X."/>
            <person name="Ge X."/>
            <person name="Liu W."/>
        </authorList>
    </citation>
    <scope>NUCLEOTIDE SEQUENCE</scope>
    <source>
        <strain evidence="3">S1-112</strain>
    </source>
</reference>
<evidence type="ECO:0000313" key="3">
    <source>
        <dbReference type="EMBL" id="MDA0566860.1"/>
    </source>
</evidence>
<sequence length="133" mass="14305">MVSWSRMFPGLPAEVAQARAFTRTVLDDHPLAEDAELVVSELASNAVRHSLSGAWRGPFVVFVDSEPDMAHVAVVDLGSSDTKPYARPLGTIDIRDDGGRGLGIVAAVSKEWGFEPDTFGLRVWAKLVTDAPS</sequence>
<dbReference type="Proteomes" id="UP001140076">
    <property type="component" value="Unassembled WGS sequence"/>
</dbReference>
<dbReference type="InterPro" id="IPR050267">
    <property type="entry name" value="Anti-sigma-factor_SerPK"/>
</dbReference>
<dbReference type="GO" id="GO:0005524">
    <property type="term" value="F:ATP binding"/>
    <property type="evidence" value="ECO:0007669"/>
    <property type="project" value="UniProtKB-KW"/>
</dbReference>
<protein>
    <submittedName>
        <fullName evidence="3">ATP-binding protein</fullName>
    </submittedName>
</protein>
<evidence type="ECO:0000313" key="4">
    <source>
        <dbReference type="Proteomes" id="UP001140076"/>
    </source>
</evidence>
<keyword evidence="3" id="KW-0067">ATP-binding</keyword>
<dbReference type="InterPro" id="IPR036890">
    <property type="entry name" value="HATPase_C_sf"/>
</dbReference>
<dbReference type="InterPro" id="IPR003594">
    <property type="entry name" value="HATPase_dom"/>
</dbReference>
<dbReference type="PANTHER" id="PTHR35526:SF3">
    <property type="entry name" value="ANTI-SIGMA-F FACTOR RSBW"/>
    <property type="match status" value="1"/>
</dbReference>
<dbReference type="SUPFAM" id="SSF55874">
    <property type="entry name" value="ATPase domain of HSP90 chaperone/DNA topoisomerase II/histidine kinase"/>
    <property type="match status" value="1"/>
</dbReference>
<keyword evidence="3" id="KW-0547">Nucleotide-binding</keyword>
<keyword evidence="1" id="KW-0808">Transferase</keyword>
<dbReference type="AlphaFoldDB" id="A0A9X3NPK4"/>
<feature type="domain" description="Histidine kinase/HSP90-like ATPase" evidence="2">
    <location>
        <begin position="8"/>
        <end position="114"/>
    </location>
</feature>
<dbReference type="RefSeq" id="WP_270074109.1">
    <property type="nucleotide sequence ID" value="NZ_JAJAQC010000042.1"/>
</dbReference>
<dbReference type="Pfam" id="PF13581">
    <property type="entry name" value="HATPase_c_2"/>
    <property type="match status" value="1"/>
</dbReference>
<dbReference type="Gene3D" id="3.30.565.10">
    <property type="entry name" value="Histidine kinase-like ATPase, C-terminal domain"/>
    <property type="match status" value="1"/>
</dbReference>